<sequence>MSDDAHGFGHLIASSEGVEDSHWRSFVDVMMLIVIIFLLIMLAVVAANTQLTQNVRNSLMAQQKAQAQASLAQQTAQEAKQLAEYRLKENATLEEQLDYLQQRAASLEMELLKSKAETEEIRNANNARDAELGRLQTLTQEQTETLAQKDHVLVQLRDELAGRNTKTAELQNELDKSKTELADIRASASQRESETNELRKQAQASASRLSNLQGEFDDLDKKYQKLVRPARSPKNKQVAEVIYQKGGYSVRSPSAGSHRLVDKAALEAELSRLKAEYGTNLYVKIVIPESSGLSYNEAWRFTNEMLTKYDYYYQPDATNSTGNSDRSN</sequence>
<evidence type="ECO:0000256" key="2">
    <source>
        <dbReference type="SAM" id="Phobius"/>
    </source>
</evidence>
<feature type="transmembrane region" description="Helical" evidence="2">
    <location>
        <begin position="29"/>
        <end position="47"/>
    </location>
</feature>
<accession>A0AA95H7L9</accession>
<proteinExistence type="predicted"/>
<keyword evidence="2" id="KW-1133">Transmembrane helix</keyword>
<evidence type="ECO:0000256" key="1">
    <source>
        <dbReference type="SAM" id="Coils"/>
    </source>
</evidence>
<dbReference type="EMBL" id="CP124755">
    <property type="protein sequence ID" value="WGZ92106.1"/>
    <property type="molecule type" value="Genomic_DNA"/>
</dbReference>
<name>A0AA95H7L9_9GAMM</name>
<evidence type="ECO:0008006" key="4">
    <source>
        <dbReference type="Google" id="ProtNLM"/>
    </source>
</evidence>
<reference evidence="3" key="2">
    <citation type="submission" date="2023-04" db="EMBL/GenBank/DDBJ databases">
        <authorList>
            <person name="Beletskiy A.V."/>
            <person name="Mardanov A.V."/>
            <person name="Ravin N.V."/>
        </authorList>
    </citation>
    <scope>NUCLEOTIDE SEQUENCE</scope>
    <source>
        <strain evidence="3">GKL-01</strain>
    </source>
</reference>
<reference evidence="3" key="1">
    <citation type="journal article" date="2023" name="Int. J. Mol. Sci.">
        <title>Metagenomics Revealed a New Genus 'Candidatus Thiocaldithrix dubininis' gen. nov., sp. nov. and a New Species 'Candidatus Thiothrix putei' sp. nov. in the Family Thiotrichaceae, Some Members of Which Have Traits of Both Na+- and H+-Motive Energetics.</title>
        <authorList>
            <person name="Ravin N.V."/>
            <person name="Muntyan M.S."/>
            <person name="Smolyakov D.D."/>
            <person name="Rudenko T.S."/>
            <person name="Beletsky A.V."/>
            <person name="Mardanov A.V."/>
            <person name="Grabovich M.Y."/>
        </authorList>
    </citation>
    <scope>NUCLEOTIDE SEQUENCE</scope>
    <source>
        <strain evidence="3">GKL-01</strain>
    </source>
</reference>
<evidence type="ECO:0000313" key="3">
    <source>
        <dbReference type="EMBL" id="WGZ92106.1"/>
    </source>
</evidence>
<dbReference type="AlphaFoldDB" id="A0AA95H7L9"/>
<keyword evidence="1" id="KW-0175">Coiled coil</keyword>
<feature type="coiled-coil region" evidence="1">
    <location>
        <begin position="62"/>
        <end position="187"/>
    </location>
</feature>
<protein>
    <recommendedName>
        <fullName evidence="4">Chromosome partition protein Smc</fullName>
    </recommendedName>
</protein>
<dbReference type="KEGG" id="tdu:QJT80_06390"/>
<gene>
    <name evidence="3" type="ORF">QJT80_06390</name>
</gene>
<keyword evidence="2" id="KW-0812">Transmembrane</keyword>
<keyword evidence="2" id="KW-0472">Membrane</keyword>
<dbReference type="Proteomes" id="UP001300672">
    <property type="component" value="Chromosome"/>
</dbReference>
<organism evidence="3">
    <name type="scientific">Candidatus Thiocaldithrix dubininis</name>
    <dbReference type="NCBI Taxonomy" id="3080823"/>
    <lineage>
        <taxon>Bacteria</taxon>
        <taxon>Pseudomonadati</taxon>
        <taxon>Pseudomonadota</taxon>
        <taxon>Gammaproteobacteria</taxon>
        <taxon>Thiotrichales</taxon>
        <taxon>Thiotrichaceae</taxon>
        <taxon>Candidatus Thiocaldithrix</taxon>
    </lineage>
</organism>